<dbReference type="Proteomes" id="UP000030151">
    <property type="component" value="Unassembled WGS sequence"/>
</dbReference>
<dbReference type="HOGENOM" id="CLU_605633_0_0_1"/>
<reference evidence="2 3" key="1">
    <citation type="submission" date="2014-02" db="EMBL/GenBank/DDBJ databases">
        <title>The genome sequence of the entomopathogenic fungus Metarhizium robertsii ARSEF 2575.</title>
        <authorList>
            <person name="Giuliano Garisto Donzelli B."/>
            <person name="Roe B.A."/>
            <person name="Macmil S.L."/>
            <person name="Krasnoff S.B."/>
            <person name="Gibson D.M."/>
        </authorList>
    </citation>
    <scope>NUCLEOTIDE SEQUENCE [LARGE SCALE GENOMIC DNA]</scope>
    <source>
        <strain evidence="2 3">ARSEF 2575</strain>
    </source>
</reference>
<gene>
    <name evidence="2" type="ORF">X797_012102</name>
</gene>
<name>A0A014PGW1_9HYPO</name>
<evidence type="ECO:0000313" key="3">
    <source>
        <dbReference type="Proteomes" id="UP000030151"/>
    </source>
</evidence>
<proteinExistence type="predicted"/>
<organism evidence="2 3">
    <name type="scientific">Metarhizium robertsii</name>
    <dbReference type="NCBI Taxonomy" id="568076"/>
    <lineage>
        <taxon>Eukaryota</taxon>
        <taxon>Fungi</taxon>
        <taxon>Dikarya</taxon>
        <taxon>Ascomycota</taxon>
        <taxon>Pezizomycotina</taxon>
        <taxon>Sordariomycetes</taxon>
        <taxon>Hypocreomycetidae</taxon>
        <taxon>Hypocreales</taxon>
        <taxon>Clavicipitaceae</taxon>
        <taxon>Metarhizium</taxon>
    </lineage>
</organism>
<evidence type="ECO:0000256" key="1">
    <source>
        <dbReference type="SAM" id="MobiDB-lite"/>
    </source>
</evidence>
<protein>
    <submittedName>
        <fullName evidence="2">Uncharacterized protein</fullName>
    </submittedName>
</protein>
<accession>A0A014PGW1</accession>
<sequence>MSLKPSEAWKLWKALYKSIGARDLLEILLKNHDKEQVTVQLVNKLTAGIQELLPVSKGRTFEAPKPGSRLPEPPEGVLVERRRRGAAEPTKPDSLAAVSDDPKRISGMPTTSIGETSVKRGERQPSAPQALIDMDRGGQRPEDESHGGVEPAQRRDSGRSGARTKYPSDGSDVQIQATLPAAPPRAAEILPKTTSAEVDKAATGKTTKKQTRLKTSTQRAGAGGTSDSCEGRTRMDDPTNAEKRIFKNSTRRTCNWDNIASAIEALLPRSAEFSFDTSWGDLGTLYKVWAKEHTYEGNRDKMLCADSNWKPSKGEIEAKYEEYKKSAAPKIRNDLQSIEEALDLPQGISSGSAKKCLLLKKLKPLIPSLLLRNYDRRRARPSSKGMSNADERDNGETSKPLCRQTVVS</sequence>
<feature type="region of interest" description="Disordered" evidence="1">
    <location>
        <begin position="377"/>
        <end position="408"/>
    </location>
</feature>
<dbReference type="AlphaFoldDB" id="A0A014PGW1"/>
<feature type="region of interest" description="Disordered" evidence="1">
    <location>
        <begin position="60"/>
        <end position="237"/>
    </location>
</feature>
<dbReference type="EMBL" id="JELW01000145">
    <property type="protein sequence ID" value="EXU94814.1"/>
    <property type="molecule type" value="Genomic_DNA"/>
</dbReference>
<comment type="caution">
    <text evidence="2">The sequence shown here is derived from an EMBL/GenBank/DDBJ whole genome shotgun (WGS) entry which is preliminary data.</text>
</comment>
<feature type="compositionally biased region" description="Basic and acidic residues" evidence="1">
    <location>
        <begin position="133"/>
        <end position="158"/>
    </location>
</feature>
<evidence type="ECO:0000313" key="2">
    <source>
        <dbReference type="EMBL" id="EXU94814.1"/>
    </source>
</evidence>